<evidence type="ECO:0000313" key="1">
    <source>
        <dbReference type="EMBL" id="QKW51311.1"/>
    </source>
</evidence>
<dbReference type="EMBL" id="CP054929">
    <property type="protein sequence ID" value="QKW51311.1"/>
    <property type="molecule type" value="Genomic_DNA"/>
</dbReference>
<dbReference type="AlphaFoldDB" id="A0A7H8NA58"/>
<dbReference type="RefSeq" id="WP_176163032.1">
    <property type="nucleotide sequence ID" value="NZ_CP054929.1"/>
</dbReference>
<evidence type="ECO:0000313" key="2">
    <source>
        <dbReference type="Proteomes" id="UP000509303"/>
    </source>
</evidence>
<organism evidence="1 2">
    <name type="scientific">Streptomyces buecherae</name>
    <dbReference type="NCBI Taxonomy" id="2763006"/>
    <lineage>
        <taxon>Bacteria</taxon>
        <taxon>Bacillati</taxon>
        <taxon>Actinomycetota</taxon>
        <taxon>Actinomycetes</taxon>
        <taxon>Kitasatosporales</taxon>
        <taxon>Streptomycetaceae</taxon>
        <taxon>Streptomyces</taxon>
    </lineage>
</organism>
<accession>A0A7H8NA58</accession>
<reference evidence="1 2" key="1">
    <citation type="submission" date="2020-06" db="EMBL/GenBank/DDBJ databases">
        <title>Genome mining for natural products.</title>
        <authorList>
            <person name="Zhang B."/>
            <person name="Shi J."/>
            <person name="Ge H."/>
        </authorList>
    </citation>
    <scope>NUCLEOTIDE SEQUENCE [LARGE SCALE GENOMIC DNA]</scope>
    <source>
        <strain evidence="1 2">NA00687</strain>
    </source>
</reference>
<proteinExistence type="predicted"/>
<dbReference type="Proteomes" id="UP000509303">
    <property type="component" value="Chromosome"/>
</dbReference>
<name>A0A7H8NA58_9ACTN</name>
<protein>
    <submittedName>
        <fullName evidence="1">Uncharacterized protein</fullName>
    </submittedName>
</protein>
<gene>
    <name evidence="1" type="ORF">HUT08_19215</name>
</gene>
<sequence>MHSDLTDELRSRAGVFTDEHEGLWVTVDAGNTVEFGGARPGELFQAAADWLAADRRYEVLGVRWQHAATDPRLRLAISLDRAPDA</sequence>
<keyword evidence="2" id="KW-1185">Reference proteome</keyword>